<keyword evidence="1" id="KW-0732">Signal</keyword>
<gene>
    <name evidence="2" type="ORF">BGT96224V316_LOCUS1954</name>
</gene>
<organism evidence="2 3">
    <name type="scientific">Blumeria graminis f. sp. tritici</name>
    <dbReference type="NCBI Taxonomy" id="62690"/>
    <lineage>
        <taxon>Eukaryota</taxon>
        <taxon>Fungi</taxon>
        <taxon>Dikarya</taxon>
        <taxon>Ascomycota</taxon>
        <taxon>Pezizomycotina</taxon>
        <taxon>Leotiomycetes</taxon>
        <taxon>Erysiphales</taxon>
        <taxon>Erysiphaceae</taxon>
        <taxon>Blumeria</taxon>
    </lineage>
</organism>
<keyword evidence="3" id="KW-1185">Reference proteome</keyword>
<feature type="signal peptide" evidence="1">
    <location>
        <begin position="1"/>
        <end position="21"/>
    </location>
</feature>
<dbReference type="EMBL" id="LR026986">
    <property type="protein sequence ID" value="VCU40703.1"/>
    <property type="molecule type" value="Genomic_DNA"/>
</dbReference>
<evidence type="ECO:0000313" key="2">
    <source>
        <dbReference type="EMBL" id="VCU40703.1"/>
    </source>
</evidence>
<dbReference type="AlphaFoldDB" id="A0A9X9LB57"/>
<name>A0A9X9LB57_BLUGR</name>
<protein>
    <submittedName>
        <fullName evidence="2">BgtAc-30128</fullName>
    </submittedName>
</protein>
<accession>A0A9X9LB57</accession>
<dbReference type="Proteomes" id="UP000324639">
    <property type="component" value="Chromosome Bgt_-03"/>
</dbReference>
<feature type="chain" id="PRO_5040899719" evidence="1">
    <location>
        <begin position="22"/>
        <end position="128"/>
    </location>
</feature>
<sequence>MKFLHLTGIIVLLSQAASISAAKLVPRMESDSEPFDSLYPEIIAAIDKTLREKTSPLKSPNDYVKRLARKFRVPFLIPVQVSAEWHNEKYESYIANDRMDKLNLWVVVENGECIITKLVDRYVAQPGA</sequence>
<evidence type="ECO:0000313" key="3">
    <source>
        <dbReference type="Proteomes" id="UP000324639"/>
    </source>
</evidence>
<reference evidence="2 3" key="1">
    <citation type="submission" date="2018-08" db="EMBL/GenBank/DDBJ databases">
        <authorList>
            <person name="Muller C M."/>
        </authorList>
    </citation>
    <scope>NUCLEOTIDE SEQUENCE [LARGE SCALE GENOMIC DNA]</scope>
</reference>
<evidence type="ECO:0000256" key="1">
    <source>
        <dbReference type="SAM" id="SignalP"/>
    </source>
</evidence>
<proteinExistence type="predicted"/>